<dbReference type="Pfam" id="PF00085">
    <property type="entry name" value="Thioredoxin"/>
    <property type="match status" value="1"/>
</dbReference>
<comment type="caution">
    <text evidence="2">The sequence shown here is derived from an EMBL/GenBank/DDBJ whole genome shotgun (WGS) entry which is preliminary data.</text>
</comment>
<organism evidence="2 3">
    <name type="scientific">Mangrovibacterium marinum</name>
    <dbReference type="NCBI Taxonomy" id="1639118"/>
    <lineage>
        <taxon>Bacteria</taxon>
        <taxon>Pseudomonadati</taxon>
        <taxon>Bacteroidota</taxon>
        <taxon>Bacteroidia</taxon>
        <taxon>Marinilabiliales</taxon>
        <taxon>Prolixibacteraceae</taxon>
        <taxon>Mangrovibacterium</taxon>
    </lineage>
</organism>
<dbReference type="GO" id="GO:0015035">
    <property type="term" value="F:protein-disulfide reductase activity"/>
    <property type="evidence" value="ECO:0007669"/>
    <property type="project" value="TreeGrafter"/>
</dbReference>
<dbReference type="Proteomes" id="UP000243525">
    <property type="component" value="Unassembled WGS sequence"/>
</dbReference>
<gene>
    <name evidence="2" type="ORF">C8N47_10888</name>
</gene>
<accession>A0A2T5C1J6</accession>
<dbReference type="InterPro" id="IPR013766">
    <property type="entry name" value="Thioredoxin_domain"/>
</dbReference>
<dbReference type="SUPFAM" id="SSF52833">
    <property type="entry name" value="Thioredoxin-like"/>
    <property type="match status" value="1"/>
</dbReference>
<evidence type="ECO:0000313" key="3">
    <source>
        <dbReference type="Proteomes" id="UP000243525"/>
    </source>
</evidence>
<reference evidence="2 3" key="1">
    <citation type="submission" date="2018-04" db="EMBL/GenBank/DDBJ databases">
        <title>Genomic Encyclopedia of Archaeal and Bacterial Type Strains, Phase II (KMG-II): from individual species to whole genera.</title>
        <authorList>
            <person name="Goeker M."/>
        </authorList>
    </citation>
    <scope>NUCLEOTIDE SEQUENCE [LARGE SCALE GENOMIC DNA]</scope>
    <source>
        <strain evidence="2 3">DSM 28823</strain>
    </source>
</reference>
<evidence type="ECO:0000313" key="2">
    <source>
        <dbReference type="EMBL" id="PTN08531.1"/>
    </source>
</evidence>
<dbReference type="OrthoDB" id="411356at2"/>
<dbReference type="CDD" id="cd02947">
    <property type="entry name" value="TRX_family"/>
    <property type="match status" value="1"/>
</dbReference>
<dbReference type="RefSeq" id="WP_107822415.1">
    <property type="nucleotide sequence ID" value="NZ_OY782574.1"/>
</dbReference>
<evidence type="ECO:0000259" key="1">
    <source>
        <dbReference type="Pfam" id="PF00085"/>
    </source>
</evidence>
<dbReference type="PANTHER" id="PTHR45663:SF11">
    <property type="entry name" value="GEO12009P1"/>
    <property type="match status" value="1"/>
</dbReference>
<dbReference type="AlphaFoldDB" id="A0A2T5C1J6"/>
<dbReference type="GO" id="GO:0005737">
    <property type="term" value="C:cytoplasm"/>
    <property type="evidence" value="ECO:0007669"/>
    <property type="project" value="TreeGrafter"/>
</dbReference>
<dbReference type="PANTHER" id="PTHR45663">
    <property type="entry name" value="GEO12009P1"/>
    <property type="match status" value="1"/>
</dbReference>
<feature type="domain" description="Thioredoxin" evidence="1">
    <location>
        <begin position="9"/>
        <end position="89"/>
    </location>
</feature>
<sequence length="110" mass="12866">MESFANSLHEFQQLLASNDAVLVYLSTDECQVCHVLKPKLERLLCEQFPKLRLVYISINEQPEIAGQYRVFTAPTVLVFFQGNEYLRQSRTISIEKFITDISRPYRLMFS</sequence>
<protein>
    <submittedName>
        <fullName evidence="2">Thioredoxin</fullName>
    </submittedName>
</protein>
<dbReference type="EMBL" id="QAAD01000008">
    <property type="protein sequence ID" value="PTN08531.1"/>
    <property type="molecule type" value="Genomic_DNA"/>
</dbReference>
<keyword evidence="3" id="KW-1185">Reference proteome</keyword>
<proteinExistence type="predicted"/>
<dbReference type="Gene3D" id="3.40.30.10">
    <property type="entry name" value="Glutaredoxin"/>
    <property type="match status" value="1"/>
</dbReference>
<name>A0A2T5C1J6_9BACT</name>
<dbReference type="InterPro" id="IPR036249">
    <property type="entry name" value="Thioredoxin-like_sf"/>
</dbReference>